<evidence type="ECO:0000313" key="1">
    <source>
        <dbReference type="EMBL" id="KAK3062146.1"/>
    </source>
</evidence>
<name>A0ACC3D5F4_9PEZI</name>
<proteinExistence type="predicted"/>
<organism evidence="1 2">
    <name type="scientific">Coniosporium uncinatum</name>
    <dbReference type="NCBI Taxonomy" id="93489"/>
    <lineage>
        <taxon>Eukaryota</taxon>
        <taxon>Fungi</taxon>
        <taxon>Dikarya</taxon>
        <taxon>Ascomycota</taxon>
        <taxon>Pezizomycotina</taxon>
        <taxon>Dothideomycetes</taxon>
        <taxon>Dothideomycetes incertae sedis</taxon>
        <taxon>Coniosporium</taxon>
    </lineage>
</organism>
<gene>
    <name evidence="1" type="ORF">LTS18_004740</name>
</gene>
<keyword evidence="2" id="KW-1185">Reference proteome</keyword>
<evidence type="ECO:0000313" key="2">
    <source>
        <dbReference type="Proteomes" id="UP001186974"/>
    </source>
</evidence>
<comment type="caution">
    <text evidence="1">The sequence shown here is derived from an EMBL/GenBank/DDBJ whole genome shotgun (WGS) entry which is preliminary data.</text>
</comment>
<protein>
    <submittedName>
        <fullName evidence="1">Uncharacterized protein</fullName>
    </submittedName>
</protein>
<dbReference type="EMBL" id="JAWDJW010007447">
    <property type="protein sequence ID" value="KAK3062146.1"/>
    <property type="molecule type" value="Genomic_DNA"/>
</dbReference>
<reference evidence="1" key="1">
    <citation type="submission" date="2024-09" db="EMBL/GenBank/DDBJ databases">
        <title>Black Yeasts Isolated from many extreme environments.</title>
        <authorList>
            <person name="Coleine C."/>
            <person name="Stajich J.E."/>
            <person name="Selbmann L."/>
        </authorList>
    </citation>
    <scope>NUCLEOTIDE SEQUENCE</scope>
    <source>
        <strain evidence="1">CCFEE 5737</strain>
    </source>
</reference>
<accession>A0ACC3D5F4</accession>
<dbReference type="Proteomes" id="UP001186974">
    <property type="component" value="Unassembled WGS sequence"/>
</dbReference>
<sequence length="70" mass="8573">MEVAYRAVKMRLIRAERWQVRFWRRESGDDGKWRLELWQEMERDAGVRERLRAMARDETVNETDDGNDTE</sequence>